<dbReference type="STRING" id="1121950.SAMN02745243_00471"/>
<dbReference type="RefSeq" id="WP_159434605.1">
    <property type="nucleotide sequence ID" value="NZ_FQZY01000007.1"/>
</dbReference>
<dbReference type="OrthoDB" id="1853026at2"/>
<evidence type="ECO:0000313" key="2">
    <source>
        <dbReference type="Proteomes" id="UP000184301"/>
    </source>
</evidence>
<proteinExistence type="predicted"/>
<dbReference type="AlphaFoldDB" id="A0A1M6ITQ0"/>
<organism evidence="1 2">
    <name type="scientific">Hespellia stercorisuis DSM 15480</name>
    <dbReference type="NCBI Taxonomy" id="1121950"/>
    <lineage>
        <taxon>Bacteria</taxon>
        <taxon>Bacillati</taxon>
        <taxon>Bacillota</taxon>
        <taxon>Clostridia</taxon>
        <taxon>Lachnospirales</taxon>
        <taxon>Lachnospiraceae</taxon>
        <taxon>Hespellia</taxon>
    </lineage>
</organism>
<dbReference type="EMBL" id="FQZY01000007">
    <property type="protein sequence ID" value="SHJ37797.1"/>
    <property type="molecule type" value="Genomic_DNA"/>
</dbReference>
<dbReference type="Proteomes" id="UP000184301">
    <property type="component" value="Unassembled WGS sequence"/>
</dbReference>
<protein>
    <submittedName>
        <fullName evidence="1">Uncharacterized protein</fullName>
    </submittedName>
</protein>
<gene>
    <name evidence="1" type="ORF">SAMN02745243_00471</name>
</gene>
<keyword evidence="2" id="KW-1185">Reference proteome</keyword>
<accession>A0A1M6ITQ0</accession>
<evidence type="ECO:0000313" key="1">
    <source>
        <dbReference type="EMBL" id="SHJ37797.1"/>
    </source>
</evidence>
<name>A0A1M6ITQ0_9FIRM</name>
<reference evidence="1 2" key="1">
    <citation type="submission" date="2016-11" db="EMBL/GenBank/DDBJ databases">
        <authorList>
            <person name="Jaros S."/>
            <person name="Januszkiewicz K."/>
            <person name="Wedrychowicz H."/>
        </authorList>
    </citation>
    <scope>NUCLEOTIDE SEQUENCE [LARGE SCALE GENOMIC DNA]</scope>
    <source>
        <strain evidence="1 2">DSM 15480</strain>
    </source>
</reference>
<sequence length="55" mass="6485">MYVGEAVEQITEREHAAFLLQLQKSILASLEKRELLNHAQYQRCVWEIEKQKGEV</sequence>